<dbReference type="Proteomes" id="UP000324222">
    <property type="component" value="Unassembled WGS sequence"/>
</dbReference>
<evidence type="ECO:0000313" key="1">
    <source>
        <dbReference type="EMBL" id="MPC46930.1"/>
    </source>
</evidence>
<protein>
    <submittedName>
        <fullName evidence="1">Uncharacterized protein</fullName>
    </submittedName>
</protein>
<dbReference type="AlphaFoldDB" id="A0A5B7FH98"/>
<comment type="caution">
    <text evidence="1">The sequence shown here is derived from an EMBL/GenBank/DDBJ whole genome shotgun (WGS) entry which is preliminary data.</text>
</comment>
<sequence length="142" mass="15448">MPTKDDHGSKRVNRISRELGVGGHEWSSQKSGATTQHGGGVRSLLAAGCCSLPFDSSPPLELLILVNCVIITLHYPSVFSGSRDVSLRNGSCHKAPSNYVHLTGLWALSRRWASLECVEEACFSGFLRRSLQKVTLPSLVTR</sequence>
<evidence type="ECO:0000313" key="2">
    <source>
        <dbReference type="Proteomes" id="UP000324222"/>
    </source>
</evidence>
<keyword evidence="2" id="KW-1185">Reference proteome</keyword>
<proteinExistence type="predicted"/>
<name>A0A5B7FH98_PORTR</name>
<gene>
    <name evidence="1" type="ORF">E2C01_040661</name>
</gene>
<organism evidence="1 2">
    <name type="scientific">Portunus trituberculatus</name>
    <name type="common">Swimming crab</name>
    <name type="synonym">Neptunus trituberculatus</name>
    <dbReference type="NCBI Taxonomy" id="210409"/>
    <lineage>
        <taxon>Eukaryota</taxon>
        <taxon>Metazoa</taxon>
        <taxon>Ecdysozoa</taxon>
        <taxon>Arthropoda</taxon>
        <taxon>Crustacea</taxon>
        <taxon>Multicrustacea</taxon>
        <taxon>Malacostraca</taxon>
        <taxon>Eumalacostraca</taxon>
        <taxon>Eucarida</taxon>
        <taxon>Decapoda</taxon>
        <taxon>Pleocyemata</taxon>
        <taxon>Brachyura</taxon>
        <taxon>Eubrachyura</taxon>
        <taxon>Portunoidea</taxon>
        <taxon>Portunidae</taxon>
        <taxon>Portuninae</taxon>
        <taxon>Portunus</taxon>
    </lineage>
</organism>
<reference evidence="1 2" key="1">
    <citation type="submission" date="2019-05" db="EMBL/GenBank/DDBJ databases">
        <title>Another draft genome of Portunus trituberculatus and its Hox gene families provides insights of decapod evolution.</title>
        <authorList>
            <person name="Jeong J.-H."/>
            <person name="Song I."/>
            <person name="Kim S."/>
            <person name="Choi T."/>
            <person name="Kim D."/>
            <person name="Ryu S."/>
            <person name="Kim W."/>
        </authorList>
    </citation>
    <scope>NUCLEOTIDE SEQUENCE [LARGE SCALE GENOMIC DNA]</scope>
    <source>
        <tissue evidence="1">Muscle</tissue>
    </source>
</reference>
<accession>A0A5B7FH98</accession>
<dbReference type="EMBL" id="VSRR010007456">
    <property type="protein sequence ID" value="MPC46930.1"/>
    <property type="molecule type" value="Genomic_DNA"/>
</dbReference>